<comment type="caution">
    <text evidence="1">The sequence shown here is derived from an EMBL/GenBank/DDBJ whole genome shotgun (WGS) entry which is preliminary data.</text>
</comment>
<dbReference type="RefSeq" id="WP_039355075.1">
    <property type="nucleotide sequence ID" value="NZ_FOLA01000022.1"/>
</dbReference>
<name>A0A0C1F797_9FLAO</name>
<evidence type="ECO:0000313" key="2">
    <source>
        <dbReference type="Proteomes" id="UP000031473"/>
    </source>
</evidence>
<protein>
    <submittedName>
        <fullName evidence="1">Uncharacterized protein</fullName>
    </submittedName>
</protein>
<gene>
    <name evidence="1" type="ORF">OA86_14950</name>
</gene>
<dbReference type="AlphaFoldDB" id="A0A0C1F797"/>
<proteinExistence type="predicted"/>
<organism evidence="1 2">
    <name type="scientific">Kaistella jeonii</name>
    <dbReference type="NCBI Taxonomy" id="266749"/>
    <lineage>
        <taxon>Bacteria</taxon>
        <taxon>Pseudomonadati</taxon>
        <taxon>Bacteroidota</taxon>
        <taxon>Flavobacteriia</taxon>
        <taxon>Flavobacteriales</taxon>
        <taxon>Weeksellaceae</taxon>
        <taxon>Chryseobacterium group</taxon>
        <taxon>Kaistella</taxon>
    </lineage>
</organism>
<evidence type="ECO:0000313" key="1">
    <source>
        <dbReference type="EMBL" id="KIA83954.1"/>
    </source>
</evidence>
<dbReference type="Proteomes" id="UP000031473">
    <property type="component" value="Unassembled WGS sequence"/>
</dbReference>
<accession>A0A0C1F797</accession>
<reference evidence="1 2" key="1">
    <citation type="submission" date="2014-10" db="EMBL/GenBank/DDBJ databases">
        <title>Kaistella jeonii genome.</title>
        <authorList>
            <person name="Clayton J.T."/>
            <person name="Newman J.D."/>
        </authorList>
    </citation>
    <scope>NUCLEOTIDE SEQUENCE [LARGE SCALE GENOMIC DNA]</scope>
    <source>
        <strain evidence="1 2">DSM 17048</strain>
    </source>
</reference>
<dbReference type="OrthoDB" id="1261792at2"/>
<keyword evidence="2" id="KW-1185">Reference proteome</keyword>
<dbReference type="EMBL" id="JSYL01000023">
    <property type="protein sequence ID" value="KIA83954.1"/>
    <property type="molecule type" value="Genomic_DNA"/>
</dbReference>
<sequence>MVKYLVIIFTLIFEIVNSQIVNPFEGEKCANFSYSTKSTGTVKIEFLNQEIFKLYETKKVNFEENKYSENTELLNEFKLKFPKVFKDSCAKFNSFFNNKLTETKTCNVKFLLVDKKSNFFIFKVSGFEIAGFLIFNEKNNISIFTDEFPQILDDGKYILSFHNGINYTTVQLYKKHENEYNYSEINITPKYRIANFFAYKDYFENLILVPTLVSKNLILVEESKIGKKYGIDENNGCKVLMHIEF</sequence>